<reference evidence="9" key="1">
    <citation type="journal article" date="2020" name="Nat. Genet.">
        <title>Genomic diversifications of five Gossypium allopolyploid species and their impact on cotton improvement.</title>
        <authorList>
            <person name="Chen Z.J."/>
            <person name="Sreedasyam A."/>
            <person name="Ando A."/>
            <person name="Song Q."/>
            <person name="De Santiago L.M."/>
            <person name="Hulse-Kemp A.M."/>
            <person name="Ding M."/>
            <person name="Ye W."/>
            <person name="Kirkbride R.C."/>
            <person name="Jenkins J."/>
            <person name="Plott C."/>
            <person name="Lovell J."/>
            <person name="Lin Y.M."/>
            <person name="Vaughn R."/>
            <person name="Liu B."/>
            <person name="Simpson S."/>
            <person name="Scheffler B.E."/>
            <person name="Wen L."/>
            <person name="Saski C.A."/>
            <person name="Grover C.E."/>
            <person name="Hu G."/>
            <person name="Conover J.L."/>
            <person name="Carlson J.W."/>
            <person name="Shu S."/>
            <person name="Boston L.B."/>
            <person name="Williams M."/>
            <person name="Peterson D.G."/>
            <person name="McGee K."/>
            <person name="Jones D.C."/>
            <person name="Wendel J.F."/>
            <person name="Stelly D.M."/>
            <person name="Grimwood J."/>
            <person name="Schmutz J."/>
        </authorList>
    </citation>
    <scope>NUCLEOTIDE SEQUENCE [LARGE SCALE GENOMIC DNA]</scope>
    <source>
        <strain evidence="9">cv. TM-1</strain>
    </source>
</reference>
<dbReference type="Pfam" id="PF07524">
    <property type="entry name" value="Bromo_TP"/>
    <property type="match status" value="1"/>
</dbReference>
<evidence type="ECO:0000313" key="10">
    <source>
        <dbReference type="RefSeq" id="XP_040947299.1"/>
    </source>
</evidence>
<dbReference type="Pfam" id="PF10406">
    <property type="entry name" value="TAF8_C"/>
    <property type="match status" value="1"/>
</dbReference>
<keyword evidence="9" id="KW-1185">Reference proteome</keyword>
<evidence type="ECO:0000256" key="4">
    <source>
        <dbReference type="ARBA" id="ARBA00023015"/>
    </source>
</evidence>
<feature type="domain" description="Bromodomain associated" evidence="8">
    <location>
        <begin position="29"/>
        <end position="105"/>
    </location>
</feature>
<organism evidence="9 10">
    <name type="scientific">Gossypium hirsutum</name>
    <name type="common">Upland cotton</name>
    <name type="synonym">Gossypium mexicanum</name>
    <dbReference type="NCBI Taxonomy" id="3635"/>
    <lineage>
        <taxon>Eukaryota</taxon>
        <taxon>Viridiplantae</taxon>
        <taxon>Streptophyta</taxon>
        <taxon>Embryophyta</taxon>
        <taxon>Tracheophyta</taxon>
        <taxon>Spermatophyta</taxon>
        <taxon>Magnoliopsida</taxon>
        <taxon>eudicotyledons</taxon>
        <taxon>Gunneridae</taxon>
        <taxon>Pentapetalae</taxon>
        <taxon>rosids</taxon>
        <taxon>malvids</taxon>
        <taxon>Malvales</taxon>
        <taxon>Malvaceae</taxon>
        <taxon>Malvoideae</taxon>
        <taxon>Gossypium</taxon>
    </lineage>
</organism>
<evidence type="ECO:0000256" key="5">
    <source>
        <dbReference type="ARBA" id="ARBA00023163"/>
    </source>
</evidence>
<dbReference type="RefSeq" id="XP_040947299.1">
    <property type="nucleotide sequence ID" value="XM_041091365.1"/>
</dbReference>
<comment type="subcellular location">
    <subcellularLocation>
        <location evidence="1">Nucleus</location>
    </subcellularLocation>
</comment>
<dbReference type="InterPro" id="IPR006565">
    <property type="entry name" value="BTP"/>
</dbReference>
<evidence type="ECO:0000259" key="8">
    <source>
        <dbReference type="SMART" id="SM00576"/>
    </source>
</evidence>
<proteinExistence type="inferred from homology"/>
<dbReference type="Gene3D" id="1.10.20.10">
    <property type="entry name" value="Histone, subunit A"/>
    <property type="match status" value="1"/>
</dbReference>
<keyword evidence="5" id="KW-0804">Transcription</keyword>
<dbReference type="InterPro" id="IPR009072">
    <property type="entry name" value="Histone-fold"/>
</dbReference>
<sequence length="333" mass="36511">MKDGGFENKKELENSKNQSKSSKFYIKSDDFALAIAKVAVAQVCESVGFQSFQHSALEALSDIIVWYIYNLGKTANFNANLAGRVEANVFDVIQGLEELESGLGFAGASDVNRCVANLGIVRNIVHFVGDGDDIPFAYEVPWFPVVKEWKGIGSFWEKGEDPHEEHIPSWLPAFPDPETYAARSSVGNGTMTASNEVKNGLLRVERKIERPLLNFQQQFAHNGNEGGSSHVVGDKGKAKEASNSNPYLAAPLHFGEKEVHVSPVPYGNQVSVLETFAPAIEAMKSGICEYGNGQKNVLYSQRPMVHFKFGIGKKPLGTAPDFNSKNKNLEKIV</sequence>
<reference evidence="10" key="2">
    <citation type="submission" date="2025-08" db="UniProtKB">
        <authorList>
            <consortium name="RefSeq"/>
        </authorList>
    </citation>
    <scope>IDENTIFICATION</scope>
</reference>
<comment type="similarity">
    <text evidence="2">Belongs to the TAF8 family.</text>
</comment>
<evidence type="ECO:0000256" key="7">
    <source>
        <dbReference type="SAM" id="MobiDB-lite"/>
    </source>
</evidence>
<evidence type="ECO:0000256" key="3">
    <source>
        <dbReference type="ARBA" id="ARBA00017307"/>
    </source>
</evidence>
<dbReference type="GeneID" id="107934328"/>
<protein>
    <recommendedName>
        <fullName evidence="3">Transcription initiation factor TFIID subunit 8</fullName>
    </recommendedName>
</protein>
<dbReference type="PANTHER" id="PTHR46338">
    <property type="entry name" value="TRANSCRIPTION INITIATION FACTOR TFIID SUBUNIT 8"/>
    <property type="match status" value="1"/>
</dbReference>
<dbReference type="SMART" id="SM00576">
    <property type="entry name" value="BTP"/>
    <property type="match status" value="1"/>
</dbReference>
<evidence type="ECO:0000313" key="9">
    <source>
        <dbReference type="Proteomes" id="UP000818029"/>
    </source>
</evidence>
<evidence type="ECO:0000256" key="2">
    <source>
        <dbReference type="ARBA" id="ARBA00008767"/>
    </source>
</evidence>
<gene>
    <name evidence="10" type="primary">LOC107934328</name>
</gene>
<dbReference type="InterPro" id="IPR037818">
    <property type="entry name" value="TAF8"/>
</dbReference>
<name>A0ABM2ZXD1_GOSHI</name>
<feature type="region of interest" description="Disordered" evidence="7">
    <location>
        <begin position="221"/>
        <end position="242"/>
    </location>
</feature>
<dbReference type="CDD" id="cd08049">
    <property type="entry name" value="TAF8"/>
    <property type="match status" value="1"/>
</dbReference>
<evidence type="ECO:0000256" key="1">
    <source>
        <dbReference type="ARBA" id="ARBA00004123"/>
    </source>
</evidence>
<keyword evidence="4" id="KW-0805">Transcription regulation</keyword>
<dbReference type="InterPro" id="IPR019473">
    <property type="entry name" value="TFIID_su8_C"/>
</dbReference>
<evidence type="ECO:0000256" key="6">
    <source>
        <dbReference type="ARBA" id="ARBA00023242"/>
    </source>
</evidence>
<dbReference type="CDD" id="cd00076">
    <property type="entry name" value="HFD_SF"/>
    <property type="match status" value="1"/>
</dbReference>
<dbReference type="Proteomes" id="UP000818029">
    <property type="component" value="Chromosome D04"/>
</dbReference>
<dbReference type="PANTHER" id="PTHR46338:SF19">
    <property type="entry name" value="TRANSCRIPTION INITIATION FACTOR TFIID SUBUNIT 8"/>
    <property type="match status" value="1"/>
</dbReference>
<dbReference type="SUPFAM" id="SSF47113">
    <property type="entry name" value="Histone-fold"/>
    <property type="match status" value="1"/>
</dbReference>
<keyword evidence="6" id="KW-0539">Nucleus</keyword>
<accession>A0ABM2ZXD1</accession>